<dbReference type="EMBL" id="QOIL01000033">
    <property type="protein sequence ID" value="RCG20072.1"/>
    <property type="molecule type" value="Genomic_DNA"/>
</dbReference>
<keyword evidence="3" id="KW-1185">Reference proteome</keyword>
<dbReference type="Proteomes" id="UP000253094">
    <property type="component" value="Unassembled WGS sequence"/>
</dbReference>
<feature type="transmembrane region" description="Helical" evidence="1">
    <location>
        <begin position="27"/>
        <end position="46"/>
    </location>
</feature>
<evidence type="ECO:0000256" key="1">
    <source>
        <dbReference type="SAM" id="Phobius"/>
    </source>
</evidence>
<keyword evidence="1" id="KW-1133">Transmembrane helix</keyword>
<proteinExistence type="predicted"/>
<protein>
    <submittedName>
        <fullName evidence="2">Uncharacterized protein</fullName>
    </submittedName>
</protein>
<evidence type="ECO:0000313" key="3">
    <source>
        <dbReference type="Proteomes" id="UP000253094"/>
    </source>
</evidence>
<name>A0A367EQS7_9ACTN</name>
<sequence length="127" mass="14808">MEGVPLIGEDMHVLLMLVMRRHRVDNWFLLWCLLGLAVWIVGWYWYHHREKWQAQPKQWWQRESGERYRVGYPGGGYQIVWGEYARAVEVAKAESAANEGMEITVTRAGGGGRTEVYVGGEYVRSDY</sequence>
<evidence type="ECO:0000313" key="2">
    <source>
        <dbReference type="EMBL" id="RCG20072.1"/>
    </source>
</evidence>
<dbReference type="AlphaFoldDB" id="A0A367EQS7"/>
<comment type="caution">
    <text evidence="2">The sequence shown here is derived from an EMBL/GenBank/DDBJ whole genome shotgun (WGS) entry which is preliminary data.</text>
</comment>
<keyword evidence="1" id="KW-0812">Transmembrane</keyword>
<gene>
    <name evidence="2" type="ORF">DQ384_37570</name>
</gene>
<accession>A0A367EQS7</accession>
<keyword evidence="1" id="KW-0472">Membrane</keyword>
<organism evidence="2 3">
    <name type="scientific">Sphaerisporangium album</name>
    <dbReference type="NCBI Taxonomy" id="509200"/>
    <lineage>
        <taxon>Bacteria</taxon>
        <taxon>Bacillati</taxon>
        <taxon>Actinomycetota</taxon>
        <taxon>Actinomycetes</taxon>
        <taxon>Streptosporangiales</taxon>
        <taxon>Streptosporangiaceae</taxon>
        <taxon>Sphaerisporangium</taxon>
    </lineage>
</organism>
<reference evidence="2 3" key="1">
    <citation type="submission" date="2018-06" db="EMBL/GenBank/DDBJ databases">
        <title>Sphaerisporangium craniellae sp. nov., isolated from a marine sponge in the South China Sea.</title>
        <authorList>
            <person name="Li L."/>
        </authorList>
    </citation>
    <scope>NUCLEOTIDE SEQUENCE [LARGE SCALE GENOMIC DNA]</scope>
    <source>
        <strain evidence="2 3">CCTCC AA 208026</strain>
    </source>
</reference>